<reference evidence="3 4" key="1">
    <citation type="submission" date="2011-07" db="EMBL/GenBank/DDBJ databases">
        <authorList>
            <person name="Coyne R."/>
            <person name="Brami D."/>
            <person name="Johnson J."/>
            <person name="Hostetler J."/>
            <person name="Hannick L."/>
            <person name="Clark T."/>
            <person name="Cassidy-Hanley D."/>
            <person name="Inman J."/>
        </authorList>
    </citation>
    <scope>NUCLEOTIDE SEQUENCE [LARGE SCALE GENOMIC DNA]</scope>
    <source>
        <strain evidence="3 4">G5</strain>
    </source>
</reference>
<dbReference type="Proteomes" id="UP000008983">
    <property type="component" value="Unassembled WGS sequence"/>
</dbReference>
<feature type="coiled-coil region" evidence="1">
    <location>
        <begin position="35"/>
        <end position="65"/>
    </location>
</feature>
<feature type="coiled-coil region" evidence="1">
    <location>
        <begin position="174"/>
        <end position="229"/>
    </location>
</feature>
<dbReference type="GeneID" id="14904583"/>
<keyword evidence="4" id="KW-1185">Reference proteome</keyword>
<dbReference type="STRING" id="857967.G0R203"/>
<dbReference type="RefSeq" id="XP_004029738.1">
    <property type="nucleotide sequence ID" value="XM_004029690.1"/>
</dbReference>
<dbReference type="eggNOG" id="ENOG502SBRP">
    <property type="taxonomic scope" value="Eukaryota"/>
</dbReference>
<sequence length="608" mass="71618">VKLESINEILVMYQAKENAADQKIAALNSIHADKIRALMNSNQLLKKENKQLEKLTKEHKRSELIAQLQKDVADQDSIIETLRQICVQKNVSDDQIDNQIVSMLNKGPPRIRAPTREELKMEIKKFKGLLEQMKKKINENDTSNNNNGQKQQKEINNNNKQENSVIDQSVHSEVSESLDSNQNLVRKIEQLINENDELRLNLKAQGQIIEKYEDQLMLKSDEINELRNAKTDYVIINRKYETLYYEFEKLKEETKMKYIMNFDKEVRLDEMEIINKNQAENMKMQEDDLKMEIDSLSQQLEQKIREYQEEKTKSEDLQIKYNSTSEKLKQEEQKTKEFSSKNYYLAQENEKMQKQYSTQIASLTSQLKEVQDDYNQIFEERKILSQELKNLQQINEKLTEYQIKTQNLLGLRLDGQSWDFGKNSEFILEQRQLKQKIRELTLRELELQDQIEGLKLEKKLKEQRESAQTMLNKNKNVNMSMEQIKKEQINQARKEYESKITQLRLKIKNLEDKNQQFDELMNILASNIENKDQNSDISISVQSLQKLVQKENSSLSSQGNISSGISKFNSARNSFKAYESNSSIENILNKSKNYKNKKALLQAFKQYK</sequence>
<keyword evidence="1" id="KW-0175">Coiled coil</keyword>
<evidence type="ECO:0000313" key="3">
    <source>
        <dbReference type="EMBL" id="EGR28502.1"/>
    </source>
</evidence>
<feature type="coiled-coil region" evidence="1">
    <location>
        <begin position="430"/>
        <end position="527"/>
    </location>
</feature>
<evidence type="ECO:0000256" key="2">
    <source>
        <dbReference type="SAM" id="MobiDB-lite"/>
    </source>
</evidence>
<accession>G0R203</accession>
<proteinExistence type="predicted"/>
<dbReference type="OrthoDB" id="302547at2759"/>
<dbReference type="EMBL" id="GL984235">
    <property type="protein sequence ID" value="EGR28502.1"/>
    <property type="molecule type" value="Genomic_DNA"/>
</dbReference>
<dbReference type="AlphaFoldDB" id="G0R203"/>
<name>G0R203_ICHMU</name>
<evidence type="ECO:0000313" key="4">
    <source>
        <dbReference type="Proteomes" id="UP000008983"/>
    </source>
</evidence>
<feature type="compositionally biased region" description="Low complexity" evidence="2">
    <location>
        <begin position="144"/>
        <end position="160"/>
    </location>
</feature>
<feature type="region of interest" description="Disordered" evidence="2">
    <location>
        <begin position="137"/>
        <end position="160"/>
    </location>
</feature>
<feature type="coiled-coil region" evidence="1">
    <location>
        <begin position="268"/>
        <end position="404"/>
    </location>
</feature>
<dbReference type="InParanoid" id="G0R203"/>
<evidence type="ECO:0000256" key="1">
    <source>
        <dbReference type="SAM" id="Coils"/>
    </source>
</evidence>
<feature type="non-terminal residue" evidence="3">
    <location>
        <position position="1"/>
    </location>
</feature>
<protein>
    <submittedName>
        <fullName evidence="3">Uncharacterized protein</fullName>
    </submittedName>
</protein>
<organism evidence="3 4">
    <name type="scientific">Ichthyophthirius multifiliis</name>
    <name type="common">White spot disease agent</name>
    <name type="synonym">Ich</name>
    <dbReference type="NCBI Taxonomy" id="5932"/>
    <lineage>
        <taxon>Eukaryota</taxon>
        <taxon>Sar</taxon>
        <taxon>Alveolata</taxon>
        <taxon>Ciliophora</taxon>
        <taxon>Intramacronucleata</taxon>
        <taxon>Oligohymenophorea</taxon>
        <taxon>Hymenostomatida</taxon>
        <taxon>Ophryoglenina</taxon>
        <taxon>Ichthyophthirius</taxon>
    </lineage>
</organism>
<gene>
    <name evidence="3" type="ORF">IMG5_173930</name>
</gene>
<dbReference type="OMA" id="QEFHDIT"/>